<accession>A0A0L6W428</accession>
<protein>
    <submittedName>
        <fullName evidence="1">Uncharacterized protein</fullName>
    </submittedName>
</protein>
<organism evidence="1 2">
    <name type="scientific">Thermincola ferriacetica</name>
    <dbReference type="NCBI Taxonomy" id="281456"/>
    <lineage>
        <taxon>Bacteria</taxon>
        <taxon>Bacillati</taxon>
        <taxon>Bacillota</taxon>
        <taxon>Clostridia</taxon>
        <taxon>Eubacteriales</taxon>
        <taxon>Thermincolaceae</taxon>
        <taxon>Thermincola</taxon>
    </lineage>
</organism>
<sequence length="78" mass="9754">MTKSRSRYMREWRRQRIAQGICPECGGQLDIKPDGRFYAACRSCREQKNQYLSLWRRENPEYNRRYWQEYKRRTKEGK</sequence>
<gene>
    <name evidence="1" type="ORF">Tfer_0850</name>
</gene>
<proteinExistence type="predicted"/>
<dbReference type="EMBL" id="LGTE01000004">
    <property type="protein sequence ID" value="KNZ70290.1"/>
    <property type="molecule type" value="Genomic_DNA"/>
</dbReference>
<dbReference type="Proteomes" id="UP000037175">
    <property type="component" value="Unassembled WGS sequence"/>
</dbReference>
<dbReference type="RefSeq" id="WP_052217005.1">
    <property type="nucleotide sequence ID" value="NZ_LGTE01000004.1"/>
</dbReference>
<comment type="caution">
    <text evidence="1">The sequence shown here is derived from an EMBL/GenBank/DDBJ whole genome shotgun (WGS) entry which is preliminary data.</text>
</comment>
<dbReference type="AlphaFoldDB" id="A0A0L6W428"/>
<reference evidence="2" key="1">
    <citation type="submission" date="2015-07" db="EMBL/GenBank/DDBJ databases">
        <title>Complete Genome of Thermincola ferriacetica strain Z-0001T.</title>
        <authorList>
            <person name="Lusk B."/>
            <person name="Badalamenti J.P."/>
            <person name="Parameswaran P."/>
            <person name="Bond D.R."/>
            <person name="Torres C.I."/>
        </authorList>
    </citation>
    <scope>NUCLEOTIDE SEQUENCE [LARGE SCALE GENOMIC DNA]</scope>
    <source>
        <strain evidence="2">Z-0001</strain>
    </source>
</reference>
<keyword evidence="2" id="KW-1185">Reference proteome</keyword>
<evidence type="ECO:0000313" key="2">
    <source>
        <dbReference type="Proteomes" id="UP000037175"/>
    </source>
</evidence>
<evidence type="ECO:0000313" key="1">
    <source>
        <dbReference type="EMBL" id="KNZ70290.1"/>
    </source>
</evidence>
<name>A0A0L6W428_9FIRM</name>